<reference evidence="1 2" key="1">
    <citation type="submission" date="2018-04" db="EMBL/GenBank/DDBJ databases">
        <title>Genomic Encyclopedia of Archaeal and Bacterial Type Strains, Phase II (KMG-II): from individual species to whole genera.</title>
        <authorList>
            <person name="Goeker M."/>
        </authorList>
    </citation>
    <scope>NUCLEOTIDE SEQUENCE [LARGE SCALE GENOMIC DNA]</scope>
    <source>
        <strain evidence="1 2">DSM 29955</strain>
    </source>
</reference>
<organism evidence="1 2">
    <name type="scientific">Yoonia sediminilitoris</name>
    <dbReference type="NCBI Taxonomy" id="1286148"/>
    <lineage>
        <taxon>Bacteria</taxon>
        <taxon>Pseudomonadati</taxon>
        <taxon>Pseudomonadota</taxon>
        <taxon>Alphaproteobacteria</taxon>
        <taxon>Rhodobacterales</taxon>
        <taxon>Paracoccaceae</taxon>
        <taxon>Yoonia</taxon>
    </lineage>
</organism>
<dbReference type="InterPro" id="IPR014519">
    <property type="entry name" value="UCP024492"/>
</dbReference>
<dbReference type="AlphaFoldDB" id="A0A2T6KF45"/>
<dbReference type="PIRSF" id="PIRSF024492">
    <property type="entry name" value="UCP024492"/>
    <property type="match status" value="1"/>
</dbReference>
<comment type="caution">
    <text evidence="1">The sequence shown here is derived from an EMBL/GenBank/DDBJ whole genome shotgun (WGS) entry which is preliminary data.</text>
</comment>
<proteinExistence type="predicted"/>
<dbReference type="PANTHER" id="PTHR39337">
    <property type="entry name" value="BLR5642 PROTEIN"/>
    <property type="match status" value="1"/>
</dbReference>
<evidence type="ECO:0000313" key="1">
    <source>
        <dbReference type="EMBL" id="PUB13717.1"/>
    </source>
</evidence>
<dbReference type="Pfam" id="PF04343">
    <property type="entry name" value="DUF488"/>
    <property type="match status" value="1"/>
</dbReference>
<evidence type="ECO:0000313" key="2">
    <source>
        <dbReference type="Proteomes" id="UP000244523"/>
    </source>
</evidence>
<dbReference type="PANTHER" id="PTHR39337:SF1">
    <property type="entry name" value="BLR5642 PROTEIN"/>
    <property type="match status" value="1"/>
</dbReference>
<protein>
    <submittedName>
        <fullName evidence="1">Uncharacterized protein DUF488</fullName>
    </submittedName>
</protein>
<sequence>MGQIFTIGYSGQEVEGFVKLLSENGVDVVCDVRSTPFSHYKPDFSRGPFRQHLNAANIKYAFFGDQLGARPKDRSCYVSGQATYDRIARTDFFNEGLNRLRLGARKLNLALVCSEKDPIECHRAVLVCYNLPDLRNSISHIHTDGAVEDQAQFEQRLVKFHGLTPPPLLQRPGDWDAAVVEAYKKQAAGIAYRER</sequence>
<dbReference type="Proteomes" id="UP000244523">
    <property type="component" value="Unassembled WGS sequence"/>
</dbReference>
<dbReference type="EMBL" id="QBUD01000007">
    <property type="protein sequence ID" value="PUB13717.1"/>
    <property type="molecule type" value="Genomic_DNA"/>
</dbReference>
<keyword evidence="2" id="KW-1185">Reference proteome</keyword>
<gene>
    <name evidence="1" type="ORF">C8N45_107178</name>
</gene>
<name>A0A2T6KF45_9RHOB</name>
<dbReference type="InterPro" id="IPR007438">
    <property type="entry name" value="DUF488"/>
</dbReference>
<dbReference type="RefSeq" id="WP_168769488.1">
    <property type="nucleotide sequence ID" value="NZ_QBUD01000007.1"/>
</dbReference>
<accession>A0A2T6KF45</accession>